<evidence type="ECO:0000313" key="2">
    <source>
        <dbReference type="EMBL" id="DAE31704.1"/>
    </source>
</evidence>
<reference evidence="2" key="1">
    <citation type="journal article" date="2021" name="Proc. Natl. Acad. Sci. U.S.A.">
        <title>A Catalog of Tens of Thousands of Viruses from Human Metagenomes Reveals Hidden Associations with Chronic Diseases.</title>
        <authorList>
            <person name="Tisza M.J."/>
            <person name="Buck C.B."/>
        </authorList>
    </citation>
    <scope>NUCLEOTIDE SEQUENCE</scope>
    <source>
        <strain evidence="2">CtBM815</strain>
    </source>
</reference>
<dbReference type="EMBL" id="BK059109">
    <property type="protein sequence ID" value="DAE31704.1"/>
    <property type="molecule type" value="Genomic_DNA"/>
</dbReference>
<sequence>MLVDISEIRNELNDEEKEIFDKVIKAMNAKSVTVSVLNLAFWAILLYACFAILPLWAAISLIGIKLAIPVAEFIKYITVAKKLIKGDKGASKKILSIRLKIANKER</sequence>
<evidence type="ECO:0000256" key="1">
    <source>
        <dbReference type="SAM" id="Phobius"/>
    </source>
</evidence>
<accession>A0A8S5RJY8</accession>
<keyword evidence="1" id="KW-0472">Membrane</keyword>
<feature type="transmembrane region" description="Helical" evidence="1">
    <location>
        <begin position="39"/>
        <end position="64"/>
    </location>
</feature>
<name>A0A8S5RJY8_9VIRU</name>
<keyword evidence="1" id="KW-1133">Transmembrane helix</keyword>
<protein>
    <submittedName>
        <fullName evidence="2">Uncharacterized protein</fullName>
    </submittedName>
</protein>
<organism evidence="2">
    <name type="scientific">virus sp. ctBM815</name>
    <dbReference type="NCBI Taxonomy" id="2825806"/>
    <lineage>
        <taxon>Viruses</taxon>
    </lineage>
</organism>
<proteinExistence type="predicted"/>
<keyword evidence="1" id="KW-0812">Transmembrane</keyword>